<evidence type="ECO:0000259" key="1">
    <source>
        <dbReference type="Pfam" id="PF13843"/>
    </source>
</evidence>
<dbReference type="InterPro" id="IPR029526">
    <property type="entry name" value="PGBD"/>
</dbReference>
<feature type="domain" description="PiggyBac transposable element-derived protein" evidence="1">
    <location>
        <begin position="1"/>
        <end position="42"/>
    </location>
</feature>
<proteinExistence type="predicted"/>
<dbReference type="STRING" id="6337.A0A0V0YJ06"/>
<evidence type="ECO:0000313" key="3">
    <source>
        <dbReference type="Proteomes" id="UP000054815"/>
    </source>
</evidence>
<reference evidence="2 3" key="1">
    <citation type="submission" date="2015-01" db="EMBL/GenBank/DDBJ databases">
        <title>Evolution of Trichinella species and genotypes.</title>
        <authorList>
            <person name="Korhonen P.K."/>
            <person name="Edoardo P."/>
            <person name="Giuseppe L.R."/>
            <person name="Gasser R.B."/>
        </authorList>
    </citation>
    <scope>NUCLEOTIDE SEQUENCE [LARGE SCALE GENOMIC DNA]</scope>
    <source>
        <strain evidence="2">ISS141</strain>
    </source>
</reference>
<dbReference type="EMBL" id="JYDU01000009">
    <property type="protein sequence ID" value="KRY00334.1"/>
    <property type="molecule type" value="Genomic_DNA"/>
</dbReference>
<evidence type="ECO:0000313" key="2">
    <source>
        <dbReference type="EMBL" id="KRY00334.1"/>
    </source>
</evidence>
<gene>
    <name evidence="2" type="ORF">T4E_12261</name>
</gene>
<protein>
    <recommendedName>
        <fullName evidence="1">PiggyBac transposable element-derived protein domain-containing protein</fullName>
    </recommendedName>
</protein>
<name>A0A0V0YJ06_TRIPS</name>
<organism evidence="2 3">
    <name type="scientific">Trichinella pseudospiralis</name>
    <name type="common">Parasitic roundworm</name>
    <dbReference type="NCBI Taxonomy" id="6337"/>
    <lineage>
        <taxon>Eukaryota</taxon>
        <taxon>Metazoa</taxon>
        <taxon>Ecdysozoa</taxon>
        <taxon>Nematoda</taxon>
        <taxon>Enoplea</taxon>
        <taxon>Dorylaimia</taxon>
        <taxon>Trichinellida</taxon>
        <taxon>Trichinellidae</taxon>
        <taxon>Trichinella</taxon>
    </lineage>
</organism>
<dbReference type="Proteomes" id="UP000054815">
    <property type="component" value="Unassembled WGS sequence"/>
</dbReference>
<comment type="caution">
    <text evidence="2">The sequence shown here is derived from an EMBL/GenBank/DDBJ whole genome shotgun (WGS) entry which is preliminary data.</text>
</comment>
<dbReference type="AlphaFoldDB" id="A0A0V0YJ06"/>
<dbReference type="Pfam" id="PF13843">
    <property type="entry name" value="DDE_Tnp_1_7"/>
    <property type="match status" value="1"/>
</dbReference>
<sequence>MSSNRFHQLKRFLHFADNQNLFAGDKVSKISPLYKTLNNSLVQHALMSLWCHTIVDTAQRYLSGES</sequence>
<accession>A0A0V0YJ06</accession>